<evidence type="ECO:0000313" key="2">
    <source>
        <dbReference type="EMBL" id="MCP2357806.1"/>
    </source>
</evidence>
<evidence type="ECO:0000256" key="1">
    <source>
        <dbReference type="SAM" id="MobiDB-lite"/>
    </source>
</evidence>
<dbReference type="RefSeq" id="WP_253744911.1">
    <property type="nucleotide sequence ID" value="NZ_BAABKA010000026.1"/>
</dbReference>
<dbReference type="AlphaFoldDB" id="A0A9X2K5P0"/>
<dbReference type="InterPro" id="IPR032716">
    <property type="entry name" value="ACC_epsilon"/>
</dbReference>
<organism evidence="2 3">
    <name type="scientific">Nonomuraea thailandensis</name>
    <dbReference type="NCBI Taxonomy" id="1188745"/>
    <lineage>
        <taxon>Bacteria</taxon>
        <taxon>Bacillati</taxon>
        <taxon>Actinomycetota</taxon>
        <taxon>Actinomycetes</taxon>
        <taxon>Streptosporangiales</taxon>
        <taxon>Streptosporangiaceae</taxon>
        <taxon>Nonomuraea</taxon>
    </lineage>
</organism>
<comment type="caution">
    <text evidence="2">The sequence shown here is derived from an EMBL/GenBank/DDBJ whole genome shotgun (WGS) entry which is preliminary data.</text>
</comment>
<dbReference type="GO" id="GO:0004658">
    <property type="term" value="F:propionyl-CoA carboxylase activity"/>
    <property type="evidence" value="ECO:0007669"/>
    <property type="project" value="InterPro"/>
</dbReference>
<dbReference type="Proteomes" id="UP001139648">
    <property type="component" value="Unassembled WGS sequence"/>
</dbReference>
<sequence length="74" mass="8057">MELTVVRGRATPEELEAVAAAIARCVTRNARAARGEEDRDTRWAASGRPSRGPLPPGGRDGWRLSGWSAGRDLW</sequence>
<accession>A0A9X2K5P0</accession>
<gene>
    <name evidence="2" type="ORF">HD597_004826</name>
</gene>
<evidence type="ECO:0000313" key="3">
    <source>
        <dbReference type="Proteomes" id="UP001139648"/>
    </source>
</evidence>
<protein>
    <submittedName>
        <fullName evidence="2">Anti-sigma factor RsiW</fullName>
    </submittedName>
</protein>
<feature type="compositionally biased region" description="Basic and acidic residues" evidence="1">
    <location>
        <begin position="33"/>
        <end position="42"/>
    </location>
</feature>
<feature type="region of interest" description="Disordered" evidence="1">
    <location>
        <begin position="30"/>
        <end position="74"/>
    </location>
</feature>
<name>A0A9X2K5P0_9ACTN</name>
<keyword evidence="3" id="KW-1185">Reference proteome</keyword>
<dbReference type="Pfam" id="PF13822">
    <property type="entry name" value="ACC_epsilon"/>
    <property type="match status" value="1"/>
</dbReference>
<proteinExistence type="predicted"/>
<reference evidence="2" key="1">
    <citation type="submission" date="2022-06" db="EMBL/GenBank/DDBJ databases">
        <title>Sequencing the genomes of 1000 actinobacteria strains.</title>
        <authorList>
            <person name="Klenk H.-P."/>
        </authorList>
    </citation>
    <scope>NUCLEOTIDE SEQUENCE</scope>
    <source>
        <strain evidence="2">DSM 46694</strain>
    </source>
</reference>
<dbReference type="EMBL" id="JAMZEB010000002">
    <property type="protein sequence ID" value="MCP2357806.1"/>
    <property type="molecule type" value="Genomic_DNA"/>
</dbReference>
<dbReference type="GO" id="GO:0003989">
    <property type="term" value="F:acetyl-CoA carboxylase activity"/>
    <property type="evidence" value="ECO:0007669"/>
    <property type="project" value="InterPro"/>
</dbReference>